<reference evidence="1 2" key="1">
    <citation type="submission" date="2020-04" db="EMBL/GenBank/DDBJ databases">
        <authorList>
            <person name="Laetsch R D."/>
            <person name="Stevens L."/>
            <person name="Kumar S."/>
            <person name="Blaxter L. M."/>
        </authorList>
    </citation>
    <scope>NUCLEOTIDE SEQUENCE [LARGE SCALE GENOMIC DNA]</scope>
</reference>
<accession>A0A8S1EWE2</accession>
<comment type="caution">
    <text evidence="1">The sequence shown here is derived from an EMBL/GenBank/DDBJ whole genome shotgun (WGS) entry which is preliminary data.</text>
</comment>
<dbReference type="EMBL" id="CADEPM010000004">
    <property type="protein sequence ID" value="CAB3403822.1"/>
    <property type="molecule type" value="Genomic_DNA"/>
</dbReference>
<dbReference type="Proteomes" id="UP000494206">
    <property type="component" value="Unassembled WGS sequence"/>
</dbReference>
<protein>
    <submittedName>
        <fullName evidence="1">Uncharacterized protein</fullName>
    </submittedName>
</protein>
<evidence type="ECO:0000313" key="2">
    <source>
        <dbReference type="Proteomes" id="UP000494206"/>
    </source>
</evidence>
<dbReference type="AlphaFoldDB" id="A0A8S1EWE2"/>
<proteinExistence type="predicted"/>
<evidence type="ECO:0000313" key="1">
    <source>
        <dbReference type="EMBL" id="CAB3403822.1"/>
    </source>
</evidence>
<gene>
    <name evidence="1" type="ORF">CBOVIS_LOCUS6236</name>
</gene>
<name>A0A8S1EWE2_9PELO</name>
<organism evidence="1 2">
    <name type="scientific">Caenorhabditis bovis</name>
    <dbReference type="NCBI Taxonomy" id="2654633"/>
    <lineage>
        <taxon>Eukaryota</taxon>
        <taxon>Metazoa</taxon>
        <taxon>Ecdysozoa</taxon>
        <taxon>Nematoda</taxon>
        <taxon>Chromadorea</taxon>
        <taxon>Rhabditida</taxon>
        <taxon>Rhabditina</taxon>
        <taxon>Rhabditomorpha</taxon>
        <taxon>Rhabditoidea</taxon>
        <taxon>Rhabditidae</taxon>
        <taxon>Peloderinae</taxon>
        <taxon>Caenorhabditis</taxon>
    </lineage>
</organism>
<keyword evidence="2" id="KW-1185">Reference proteome</keyword>
<sequence>MRRCHKQLMASTSYQPRNMSYEELKAALLFVTRQPESPMLSIWIQKFAIILKRAGPTVYINPLLAHPFFMFKHVYRENLHWFPKDRYVFDGEGIRFLIAFRRRNFNESGEFKPYPHMDVDQEGCRRLIRYCKTLKDGNGTQGCMHLKGMSKFIAESIEFELLFYED</sequence>